<gene>
    <name evidence="3" type="primary">Necator_chrIV.g14802</name>
    <name evidence="3" type="ORF">RB195_001507</name>
</gene>
<organism evidence="3 4">
    <name type="scientific">Necator americanus</name>
    <name type="common">Human hookworm</name>
    <dbReference type="NCBI Taxonomy" id="51031"/>
    <lineage>
        <taxon>Eukaryota</taxon>
        <taxon>Metazoa</taxon>
        <taxon>Ecdysozoa</taxon>
        <taxon>Nematoda</taxon>
        <taxon>Chromadorea</taxon>
        <taxon>Rhabditida</taxon>
        <taxon>Rhabditina</taxon>
        <taxon>Rhabditomorpha</taxon>
        <taxon>Strongyloidea</taxon>
        <taxon>Ancylostomatidae</taxon>
        <taxon>Bunostominae</taxon>
        <taxon>Necator</taxon>
    </lineage>
</organism>
<dbReference type="Proteomes" id="UP001303046">
    <property type="component" value="Unassembled WGS sequence"/>
</dbReference>
<dbReference type="EMBL" id="JAVFWL010000004">
    <property type="protein sequence ID" value="KAK6748932.1"/>
    <property type="molecule type" value="Genomic_DNA"/>
</dbReference>
<accession>A0ABR1DF21</accession>
<dbReference type="SMART" id="SM00355">
    <property type="entry name" value="ZnF_C2H2"/>
    <property type="match status" value="2"/>
</dbReference>
<protein>
    <recommendedName>
        <fullName evidence="2">C2H2-type domain-containing protein</fullName>
    </recommendedName>
</protein>
<proteinExistence type="predicted"/>
<comment type="caution">
    <text evidence="3">The sequence shown here is derived from an EMBL/GenBank/DDBJ whole genome shotgun (WGS) entry which is preliminary data.</text>
</comment>
<evidence type="ECO:0000313" key="3">
    <source>
        <dbReference type="EMBL" id="KAK6748932.1"/>
    </source>
</evidence>
<dbReference type="PROSITE" id="PS50157">
    <property type="entry name" value="ZINC_FINGER_C2H2_2"/>
    <property type="match status" value="1"/>
</dbReference>
<dbReference type="PANTHER" id="PTHR46664:SF1">
    <property type="entry name" value="ATM INTERACTOR"/>
    <property type="match status" value="1"/>
</dbReference>
<name>A0ABR1DF21_NECAM</name>
<dbReference type="PANTHER" id="PTHR46664">
    <property type="entry name" value="ATM INTERACTOR"/>
    <property type="match status" value="1"/>
</dbReference>
<evidence type="ECO:0000256" key="1">
    <source>
        <dbReference type="PROSITE-ProRule" id="PRU00042"/>
    </source>
</evidence>
<sequence>MASMSYVVDVYPTEEEIVRNEGELICQLCGKRFSNISARRLHAVKTHRILSCESDRRIYEKVRDGRPRRYIYHCPVEPCRKKTLRFDGMRNLKQHYIRVHTRKTILCKCGSAFALRKDLLYHEKKRCLLRDRPKKPTKRYGTDLSTEQKPFYYIETLTVHSKMLMFYQLTLAKV</sequence>
<dbReference type="InterPro" id="IPR013087">
    <property type="entry name" value="Znf_C2H2_type"/>
</dbReference>
<evidence type="ECO:0000259" key="2">
    <source>
        <dbReference type="PROSITE" id="PS50157"/>
    </source>
</evidence>
<dbReference type="PROSITE" id="PS00028">
    <property type="entry name" value="ZINC_FINGER_C2H2_1"/>
    <property type="match status" value="1"/>
</dbReference>
<evidence type="ECO:0000313" key="4">
    <source>
        <dbReference type="Proteomes" id="UP001303046"/>
    </source>
</evidence>
<feature type="domain" description="C2H2-type" evidence="2">
    <location>
        <begin position="24"/>
        <end position="47"/>
    </location>
</feature>
<keyword evidence="1" id="KW-0862">Zinc</keyword>
<keyword evidence="1" id="KW-0863">Zinc-finger</keyword>
<reference evidence="3 4" key="1">
    <citation type="submission" date="2023-08" db="EMBL/GenBank/DDBJ databases">
        <title>A Necator americanus chromosomal reference genome.</title>
        <authorList>
            <person name="Ilik V."/>
            <person name="Petrzelkova K.J."/>
            <person name="Pardy F."/>
            <person name="Fuh T."/>
            <person name="Niatou-Singa F.S."/>
            <person name="Gouil Q."/>
            <person name="Baker L."/>
            <person name="Ritchie M.E."/>
            <person name="Jex A.R."/>
            <person name="Gazzola D."/>
            <person name="Li H."/>
            <person name="Toshio Fujiwara R."/>
            <person name="Zhan B."/>
            <person name="Aroian R.V."/>
            <person name="Pafco B."/>
            <person name="Schwarz E.M."/>
        </authorList>
    </citation>
    <scope>NUCLEOTIDE SEQUENCE [LARGE SCALE GENOMIC DNA]</scope>
    <source>
        <strain evidence="3 4">Aroian</strain>
        <tissue evidence="3">Whole animal</tissue>
    </source>
</reference>
<keyword evidence="1" id="KW-0479">Metal-binding</keyword>
<dbReference type="InterPro" id="IPR055303">
    <property type="entry name" value="ATMIN"/>
</dbReference>
<keyword evidence="4" id="KW-1185">Reference proteome</keyword>